<proteinExistence type="predicted"/>
<name>A0ABT4H3C7_PAEAL</name>
<dbReference type="GeneID" id="94492160"/>
<accession>A0ABT4H3C7</accession>
<dbReference type="EMBL" id="JAMDNP010000049">
    <property type="protein sequence ID" value="MCY9763149.1"/>
    <property type="molecule type" value="Genomic_DNA"/>
</dbReference>
<dbReference type="RefSeq" id="WP_005551967.1">
    <property type="nucleotide sequence ID" value="NZ_JAMDLX010000026.1"/>
</dbReference>
<reference evidence="1 2" key="1">
    <citation type="submission" date="2022-05" db="EMBL/GenBank/DDBJ databases">
        <title>Genome Sequencing of Bee-Associated Microbes.</title>
        <authorList>
            <person name="Dunlap C."/>
        </authorList>
    </citation>
    <scope>NUCLEOTIDE SEQUENCE [LARGE SCALE GENOMIC DNA]</scope>
    <source>
        <strain evidence="1 2">NRRL B-04010</strain>
    </source>
</reference>
<gene>
    <name evidence="1" type="ORF">M5X12_21685</name>
</gene>
<comment type="caution">
    <text evidence="1">The sequence shown here is derived from an EMBL/GenBank/DDBJ whole genome shotgun (WGS) entry which is preliminary data.</text>
</comment>
<keyword evidence="2" id="KW-1185">Reference proteome</keyword>
<sequence length="83" mass="9772">MQAKQALKLFFKEKKLEPRTFAVSHNDQVHMVESRFLINMIVNHAPDHEQQKIRTIIAQIDFRDGDVNDYLSHLANCFVITNY</sequence>
<organism evidence="1 2">
    <name type="scientific">Paenibacillus alvei</name>
    <name type="common">Bacillus alvei</name>
    <dbReference type="NCBI Taxonomy" id="44250"/>
    <lineage>
        <taxon>Bacteria</taxon>
        <taxon>Bacillati</taxon>
        <taxon>Bacillota</taxon>
        <taxon>Bacilli</taxon>
        <taxon>Bacillales</taxon>
        <taxon>Paenibacillaceae</taxon>
        <taxon>Paenibacillus</taxon>
    </lineage>
</organism>
<evidence type="ECO:0000313" key="2">
    <source>
        <dbReference type="Proteomes" id="UP001527181"/>
    </source>
</evidence>
<protein>
    <submittedName>
        <fullName evidence="1">Uncharacterized protein</fullName>
    </submittedName>
</protein>
<dbReference type="Proteomes" id="UP001527181">
    <property type="component" value="Unassembled WGS sequence"/>
</dbReference>
<evidence type="ECO:0000313" key="1">
    <source>
        <dbReference type="EMBL" id="MCY9763149.1"/>
    </source>
</evidence>